<sequence length="86" mass="9606">MSVMNKRVSDLLESDFLSFVTRVYNNDYDTEEQHIDAVLEFKALSEHPSGSDLIFYPEPGKSGPTAVVEEVKAWRAANGKPGFKVV</sequence>
<gene>
    <name evidence="3" type="ORF">CT157_27490</name>
</gene>
<accession>A0A3T0K1N7</accession>
<dbReference type="Pfam" id="PF01320">
    <property type="entry name" value="Colicin_Pyocin"/>
    <property type="match status" value="1"/>
</dbReference>
<dbReference type="InterPro" id="IPR000290">
    <property type="entry name" value="Colicin_pyocin"/>
</dbReference>
<organism evidence="3 4">
    <name type="scientific">Pseudomonas syringae</name>
    <dbReference type="NCBI Taxonomy" id="317"/>
    <lineage>
        <taxon>Bacteria</taxon>
        <taxon>Pseudomonadati</taxon>
        <taxon>Pseudomonadota</taxon>
        <taxon>Gammaproteobacteria</taxon>
        <taxon>Pseudomonadales</taxon>
        <taxon>Pseudomonadaceae</taxon>
        <taxon>Pseudomonas</taxon>
    </lineage>
</organism>
<evidence type="ECO:0000256" key="1">
    <source>
        <dbReference type="ARBA" id="ARBA00009346"/>
    </source>
</evidence>
<dbReference type="SUPFAM" id="SSF47345">
    <property type="entry name" value="Colicin E immunity proteins"/>
    <property type="match status" value="1"/>
</dbReference>
<evidence type="ECO:0000256" key="2">
    <source>
        <dbReference type="ARBA" id="ARBA00023025"/>
    </source>
</evidence>
<dbReference type="Proteomes" id="UP000282760">
    <property type="component" value="Chromosome"/>
</dbReference>
<dbReference type="GO" id="GO:0015643">
    <property type="term" value="F:toxic substance binding"/>
    <property type="evidence" value="ECO:0007669"/>
    <property type="project" value="InterPro"/>
</dbReference>
<comment type="similarity">
    <text evidence="1">Belongs to the colicins ColE2/ColE8/ColE9 and pyocins S1/S2 family.</text>
</comment>
<proteinExistence type="inferred from homology"/>
<dbReference type="AlphaFoldDB" id="A0A3T0K1N7"/>
<reference evidence="3 4" key="1">
    <citation type="submission" date="2017-11" db="EMBL/GenBank/DDBJ databases">
        <title>Effect of PGPRs.</title>
        <authorList>
            <person name="Oliva R."/>
            <person name="Nong J."/>
            <person name="Roman V."/>
        </authorList>
    </citation>
    <scope>NUCLEOTIDE SEQUENCE [LARGE SCALE GENOMIC DNA]</scope>
    <source>
        <strain evidence="3">Inb918</strain>
    </source>
</reference>
<dbReference type="Gene3D" id="1.10.1200.20">
    <property type="entry name" value="Colicin E immunity protein"/>
    <property type="match status" value="1"/>
</dbReference>
<evidence type="ECO:0000313" key="3">
    <source>
        <dbReference type="EMBL" id="AZV29616.1"/>
    </source>
</evidence>
<dbReference type="InterPro" id="IPR035900">
    <property type="entry name" value="Colicin_E_sf"/>
</dbReference>
<dbReference type="PRINTS" id="PR01299">
    <property type="entry name" value="PYOCIN"/>
</dbReference>
<dbReference type="EMBL" id="CP024646">
    <property type="protein sequence ID" value="AZV29616.1"/>
    <property type="molecule type" value="Genomic_DNA"/>
</dbReference>
<dbReference type="CDD" id="cd16363">
    <property type="entry name" value="Col_Im_like"/>
    <property type="match status" value="1"/>
</dbReference>
<dbReference type="GO" id="GO:0030153">
    <property type="term" value="P:bacteriocin immunity"/>
    <property type="evidence" value="ECO:0007669"/>
    <property type="project" value="UniProtKB-KW"/>
</dbReference>
<evidence type="ECO:0000313" key="4">
    <source>
        <dbReference type="Proteomes" id="UP000282760"/>
    </source>
</evidence>
<keyword evidence="2" id="KW-0079">Bacteriocin immunity</keyword>
<name>A0A3T0K1N7_PSESX</name>
<protein>
    <submittedName>
        <fullName evidence="3">Bacteriocin immunity protein</fullName>
    </submittedName>
</protein>